<evidence type="ECO:0000313" key="3">
    <source>
        <dbReference type="RefSeq" id="XP_022969597.1"/>
    </source>
</evidence>
<accession>A0A6J1HWR2</accession>
<gene>
    <name evidence="3" type="primary">LOC111468580</name>
</gene>
<dbReference type="RefSeq" id="XP_022969597.1">
    <property type="nucleotide sequence ID" value="XM_023113829.1"/>
</dbReference>
<dbReference type="GeneID" id="111468580"/>
<evidence type="ECO:0000259" key="1">
    <source>
        <dbReference type="Pfam" id="PF03732"/>
    </source>
</evidence>
<reference evidence="3" key="1">
    <citation type="submission" date="2025-08" db="UniProtKB">
        <authorList>
            <consortium name="RefSeq"/>
        </authorList>
    </citation>
    <scope>IDENTIFICATION</scope>
    <source>
        <tissue evidence="3">Young leaves</tissue>
    </source>
</reference>
<dbReference type="PANTHER" id="PTHR34482:SF49">
    <property type="entry name" value="RETROTRANSPOSON GAG DOMAIN-CONTAINING PROTEIN"/>
    <property type="match status" value="1"/>
</dbReference>
<name>A0A6J1HWR2_CUCMA</name>
<dbReference type="Proteomes" id="UP000504608">
    <property type="component" value="Unplaced"/>
</dbReference>
<protein>
    <submittedName>
        <fullName evidence="3">Uncharacterized protein LOC111468580</fullName>
    </submittedName>
</protein>
<dbReference type="KEGG" id="cmax:111468580"/>
<organism evidence="2 3">
    <name type="scientific">Cucurbita maxima</name>
    <name type="common">Pumpkin</name>
    <name type="synonym">Winter squash</name>
    <dbReference type="NCBI Taxonomy" id="3661"/>
    <lineage>
        <taxon>Eukaryota</taxon>
        <taxon>Viridiplantae</taxon>
        <taxon>Streptophyta</taxon>
        <taxon>Embryophyta</taxon>
        <taxon>Tracheophyta</taxon>
        <taxon>Spermatophyta</taxon>
        <taxon>Magnoliopsida</taxon>
        <taxon>eudicotyledons</taxon>
        <taxon>Gunneridae</taxon>
        <taxon>Pentapetalae</taxon>
        <taxon>rosids</taxon>
        <taxon>fabids</taxon>
        <taxon>Cucurbitales</taxon>
        <taxon>Cucurbitaceae</taxon>
        <taxon>Cucurbiteae</taxon>
        <taxon>Cucurbita</taxon>
    </lineage>
</organism>
<dbReference type="Pfam" id="PF03732">
    <property type="entry name" value="Retrotrans_gag"/>
    <property type="match status" value="1"/>
</dbReference>
<dbReference type="PANTHER" id="PTHR34482">
    <property type="entry name" value="DNA DAMAGE-INDUCIBLE PROTEIN 1-LIKE"/>
    <property type="match status" value="1"/>
</dbReference>
<evidence type="ECO:0000313" key="2">
    <source>
        <dbReference type="Proteomes" id="UP000504608"/>
    </source>
</evidence>
<sequence length="201" mass="23236">MATQPANAAATQPVDAVVIQLANNSQPDRGASWLKDFRRCLDEHKVTCATYVLQKDAEVWWSDNKQSINPSEGITTWETFKEAFLKYYYPKETRIKKQQEFNHLTQGDHTVDQYDQECMRLRRFAPSLADTEEKQIEKFVLGLNSKIRRMLETFNPKTYEEALRTAKAVEKPLEEKKLELTVVTGKKRPIEAGPTEFQPPL</sequence>
<dbReference type="InterPro" id="IPR005162">
    <property type="entry name" value="Retrotrans_gag_dom"/>
</dbReference>
<proteinExistence type="predicted"/>
<dbReference type="AlphaFoldDB" id="A0A6J1HWR2"/>
<keyword evidence="2" id="KW-1185">Reference proteome</keyword>
<dbReference type="OrthoDB" id="1936908at2759"/>
<feature type="domain" description="Retrotransposon gag" evidence="1">
    <location>
        <begin position="49"/>
        <end position="144"/>
    </location>
</feature>